<dbReference type="InterPro" id="IPR011009">
    <property type="entry name" value="Kinase-like_dom_sf"/>
</dbReference>
<proteinExistence type="inferred from homology"/>
<evidence type="ECO:0000256" key="9">
    <source>
        <dbReference type="ARBA" id="ARBA00022741"/>
    </source>
</evidence>
<evidence type="ECO:0000256" key="16">
    <source>
        <dbReference type="SAM" id="Phobius"/>
    </source>
</evidence>
<accession>A0AAQ3PQG9</accession>
<keyword evidence="6" id="KW-0808">Transferase</keyword>
<dbReference type="SUPFAM" id="SSF49899">
    <property type="entry name" value="Concanavalin A-like lectins/glucanases"/>
    <property type="match status" value="1"/>
</dbReference>
<dbReference type="PROSITE" id="PS00307">
    <property type="entry name" value="LECTIN_LEGUME_BETA"/>
    <property type="match status" value="1"/>
</dbReference>
<dbReference type="InterPro" id="IPR001245">
    <property type="entry name" value="Ser-Thr/Tyr_kinase_cat_dom"/>
</dbReference>
<dbReference type="GO" id="GO:0004674">
    <property type="term" value="F:protein serine/threonine kinase activity"/>
    <property type="evidence" value="ECO:0007669"/>
    <property type="project" value="UniProtKB-KW"/>
</dbReference>
<dbReference type="Gene3D" id="1.10.510.10">
    <property type="entry name" value="Transferase(Phosphotransferase) domain 1"/>
    <property type="match status" value="1"/>
</dbReference>
<evidence type="ECO:0000313" key="21">
    <source>
        <dbReference type="Proteomes" id="UP001341281"/>
    </source>
</evidence>
<comment type="similarity">
    <text evidence="3">In the C-terminal section; belongs to the protein kinase superfamily. Ser/Thr protein kinase family.</text>
</comment>
<evidence type="ECO:0000256" key="11">
    <source>
        <dbReference type="ARBA" id="ARBA00022840"/>
    </source>
</evidence>
<dbReference type="InterPro" id="IPR013320">
    <property type="entry name" value="ConA-like_dom_sf"/>
</dbReference>
<dbReference type="PANTHER" id="PTHR27002">
    <property type="entry name" value="RECEPTOR-LIKE SERINE/THREONINE-PROTEIN KINASE SD1-8"/>
    <property type="match status" value="1"/>
</dbReference>
<dbReference type="Gene3D" id="3.30.200.20">
    <property type="entry name" value="Phosphorylase Kinase, domain 1"/>
    <property type="match status" value="1"/>
</dbReference>
<keyword evidence="8" id="KW-0430">Lectin</keyword>
<dbReference type="Proteomes" id="UP001341281">
    <property type="component" value="Chromosome 01"/>
</dbReference>
<evidence type="ECO:0000256" key="14">
    <source>
        <dbReference type="ARBA" id="ARBA00047899"/>
    </source>
</evidence>
<evidence type="ECO:0000256" key="3">
    <source>
        <dbReference type="ARBA" id="ARBA00010217"/>
    </source>
</evidence>
<keyword evidence="21" id="KW-1185">Reference proteome</keyword>
<dbReference type="FunFam" id="1.10.510.10:FF:000060">
    <property type="entry name" value="G-type lectin S-receptor-like serine/threonine-protein kinase"/>
    <property type="match status" value="1"/>
</dbReference>
<feature type="chain" id="PRO_5044712167" description="non-specific serine/threonine protein kinase" evidence="17">
    <location>
        <begin position="33"/>
        <end position="683"/>
    </location>
</feature>
<dbReference type="SUPFAM" id="SSF56112">
    <property type="entry name" value="Protein kinase-like (PK-like)"/>
    <property type="match status" value="1"/>
</dbReference>
<dbReference type="GO" id="GO:0030246">
    <property type="term" value="F:carbohydrate binding"/>
    <property type="evidence" value="ECO:0007669"/>
    <property type="project" value="UniProtKB-KW"/>
</dbReference>
<keyword evidence="9" id="KW-0547">Nucleotide-binding</keyword>
<dbReference type="CDD" id="cd06899">
    <property type="entry name" value="lectin_legume_LecRK_Arcelin_ConA"/>
    <property type="match status" value="1"/>
</dbReference>
<dbReference type="PANTHER" id="PTHR27002:SF935">
    <property type="entry name" value="OS11G0681400 PROTEIN"/>
    <property type="match status" value="1"/>
</dbReference>
<dbReference type="InterPro" id="IPR019825">
    <property type="entry name" value="Lectin_legB_Mn/Ca_BS"/>
</dbReference>
<name>A0AAQ3PQG9_PASNO</name>
<feature type="transmembrane region" description="Helical" evidence="16">
    <location>
        <begin position="295"/>
        <end position="318"/>
    </location>
</feature>
<comment type="subcellular location">
    <subcellularLocation>
        <location evidence="1">Cell membrane</location>
        <topology evidence="1">Single-pass type I membrane protein</topology>
    </subcellularLocation>
</comment>
<dbReference type="PROSITE" id="PS50011">
    <property type="entry name" value="PROTEIN_KINASE_DOM"/>
    <property type="match status" value="1"/>
</dbReference>
<keyword evidence="16" id="KW-0472">Membrane</keyword>
<evidence type="ECO:0000259" key="18">
    <source>
        <dbReference type="PROSITE" id="PS50011"/>
    </source>
</evidence>
<keyword evidence="12" id="KW-1015">Disulfide bond</keyword>
<reference evidence="20 21" key="1">
    <citation type="submission" date="2024-02" db="EMBL/GenBank/DDBJ databases">
        <title>High-quality chromosome-scale genome assembly of Pensacola bahiagrass (Paspalum notatum Flugge var. saurae).</title>
        <authorList>
            <person name="Vega J.M."/>
            <person name="Podio M."/>
            <person name="Orjuela J."/>
            <person name="Siena L.A."/>
            <person name="Pessino S.C."/>
            <person name="Combes M.C."/>
            <person name="Mariac C."/>
            <person name="Albertini E."/>
            <person name="Pupilli F."/>
            <person name="Ortiz J.P.A."/>
            <person name="Leblanc O."/>
        </authorList>
    </citation>
    <scope>NUCLEOTIDE SEQUENCE [LARGE SCALE GENOMIC DNA]</scope>
    <source>
        <strain evidence="20">R1</strain>
        <tissue evidence="20">Leaf</tissue>
    </source>
</reference>
<dbReference type="Pfam" id="PF07714">
    <property type="entry name" value="PK_Tyr_Ser-Thr"/>
    <property type="match status" value="1"/>
</dbReference>
<keyword evidence="11" id="KW-0067">ATP-binding</keyword>
<dbReference type="FunFam" id="3.30.200.20:FF:000195">
    <property type="entry name" value="G-type lectin S-receptor-like serine/threonine-protein kinase"/>
    <property type="match status" value="1"/>
</dbReference>
<evidence type="ECO:0000256" key="15">
    <source>
        <dbReference type="ARBA" id="ARBA00048679"/>
    </source>
</evidence>
<dbReference type="InterPro" id="IPR001220">
    <property type="entry name" value="Legume_lectin_dom"/>
</dbReference>
<feature type="domain" description="Protein kinase" evidence="18">
    <location>
        <begin position="367"/>
        <end position="653"/>
    </location>
</feature>
<keyword evidence="16" id="KW-1133">Transmembrane helix</keyword>
<dbReference type="EMBL" id="CP144745">
    <property type="protein sequence ID" value="WVZ50594.1"/>
    <property type="molecule type" value="Genomic_DNA"/>
</dbReference>
<keyword evidence="16" id="KW-0812">Transmembrane</keyword>
<keyword evidence="7 17" id="KW-0732">Signal</keyword>
<evidence type="ECO:0000256" key="1">
    <source>
        <dbReference type="ARBA" id="ARBA00004251"/>
    </source>
</evidence>
<evidence type="ECO:0000256" key="13">
    <source>
        <dbReference type="ARBA" id="ARBA00023180"/>
    </source>
</evidence>
<organism evidence="20 21">
    <name type="scientific">Paspalum notatum var. saurae</name>
    <dbReference type="NCBI Taxonomy" id="547442"/>
    <lineage>
        <taxon>Eukaryota</taxon>
        <taxon>Viridiplantae</taxon>
        <taxon>Streptophyta</taxon>
        <taxon>Embryophyta</taxon>
        <taxon>Tracheophyta</taxon>
        <taxon>Spermatophyta</taxon>
        <taxon>Magnoliopsida</taxon>
        <taxon>Liliopsida</taxon>
        <taxon>Poales</taxon>
        <taxon>Poaceae</taxon>
        <taxon>PACMAD clade</taxon>
        <taxon>Panicoideae</taxon>
        <taxon>Andropogonodae</taxon>
        <taxon>Paspaleae</taxon>
        <taxon>Paspalinae</taxon>
        <taxon>Paspalum</taxon>
    </lineage>
</organism>
<evidence type="ECO:0000256" key="2">
    <source>
        <dbReference type="ARBA" id="ARBA00008536"/>
    </source>
</evidence>
<evidence type="ECO:0000313" key="19">
    <source>
        <dbReference type="EMBL" id="WVZ50594.1"/>
    </source>
</evidence>
<keyword evidence="5" id="KW-0723">Serine/threonine-protein kinase</keyword>
<dbReference type="CDD" id="cd14066">
    <property type="entry name" value="STKc_IRAK"/>
    <property type="match status" value="1"/>
</dbReference>
<evidence type="ECO:0000256" key="6">
    <source>
        <dbReference type="ARBA" id="ARBA00022679"/>
    </source>
</evidence>
<evidence type="ECO:0000313" key="20">
    <source>
        <dbReference type="EMBL" id="WVZ51037.1"/>
    </source>
</evidence>
<evidence type="ECO:0000256" key="10">
    <source>
        <dbReference type="ARBA" id="ARBA00022777"/>
    </source>
</evidence>
<evidence type="ECO:0000256" key="7">
    <source>
        <dbReference type="ARBA" id="ARBA00022729"/>
    </source>
</evidence>
<feature type="signal peptide" evidence="17">
    <location>
        <begin position="1"/>
        <end position="32"/>
    </location>
</feature>
<sequence>MAASAVSSSHAQPLLVLVFLISTCLLLPLSQAATTVNSAAVHPPFSFSFDFTNQSSYSSTDLRFEGTASVSRDGNRIDLSCNSRDKNNNHYCVGRISYHRPVPLYDDTTLASFSTSFTFVISFDYNATLADGIAFFLSGYPSSLPPDSSGGNLGLLSAAYGAGQFVAVEFDTYHNDWDPMGDHVGIDLNSVRNSSNTKSLPKGRNLSGNWTATIKFDNITTVLSASLRSNDNSSMEPIMVTQVLPDPRALLPPQVAVGFSASTGFSTELNQILAWSFNSTIAAPPPPHKEHVNKVLVIALVVPLLALFICTIISITFMRRHIKAKGQQNETEMNVQEDESLIWGLEGRSSEFKIYDISQVLEATDNFSEENKLGQGGFGPVYKGQFSDGLEIAVKRLASRSGQGFKEFKNEIQLIAKLQHTNLVRLLGCCYQGGENMLIYEYLPNKSLDFFIFDETRKHLIDWNRRSTIIDGIAQGLLYLHKHSRLRVIHRDLKASNILLDCEMNPKISDFGLAKTFSSNDTEGNTRRIVGTYGYMAPEYASEGLFSIKSDVYSFGVLILEIVSGKKPSSFHPHGDFINLLGHAWQLWKDDKWLQLVDTSLVAECHTLEIMRCINIALLCVQENAADRPTMSDVVAMLSSETMALSDPKHPAYFNVRVTHEEASTGIEPCSLNGVTISSIDAR</sequence>
<keyword evidence="13" id="KW-0325">Glycoprotein</keyword>
<dbReference type="InterPro" id="IPR000719">
    <property type="entry name" value="Prot_kinase_dom"/>
</dbReference>
<comment type="similarity">
    <text evidence="2">In the N-terminal section; belongs to the leguminous lectin family.</text>
</comment>
<dbReference type="PROSITE" id="PS00108">
    <property type="entry name" value="PROTEIN_KINASE_ST"/>
    <property type="match status" value="1"/>
</dbReference>
<dbReference type="SMART" id="SM00220">
    <property type="entry name" value="S_TKc"/>
    <property type="match status" value="1"/>
</dbReference>
<dbReference type="EMBL" id="CP144745">
    <property type="protein sequence ID" value="WVZ51037.1"/>
    <property type="molecule type" value="Genomic_DNA"/>
</dbReference>
<dbReference type="AlphaFoldDB" id="A0AAQ3PQG9"/>
<evidence type="ECO:0000256" key="17">
    <source>
        <dbReference type="SAM" id="SignalP"/>
    </source>
</evidence>
<dbReference type="GO" id="GO:0006952">
    <property type="term" value="P:defense response"/>
    <property type="evidence" value="ECO:0007669"/>
    <property type="project" value="UniProtKB-ARBA"/>
</dbReference>
<dbReference type="EC" id="2.7.11.1" evidence="4"/>
<comment type="catalytic activity">
    <reaction evidence="14">
        <text>L-threonyl-[protein] + ATP = O-phospho-L-threonyl-[protein] + ADP + H(+)</text>
        <dbReference type="Rhea" id="RHEA:46608"/>
        <dbReference type="Rhea" id="RHEA-COMP:11060"/>
        <dbReference type="Rhea" id="RHEA-COMP:11605"/>
        <dbReference type="ChEBI" id="CHEBI:15378"/>
        <dbReference type="ChEBI" id="CHEBI:30013"/>
        <dbReference type="ChEBI" id="CHEBI:30616"/>
        <dbReference type="ChEBI" id="CHEBI:61977"/>
        <dbReference type="ChEBI" id="CHEBI:456216"/>
        <dbReference type="EC" id="2.7.11.1"/>
    </reaction>
</comment>
<dbReference type="GO" id="GO:0005886">
    <property type="term" value="C:plasma membrane"/>
    <property type="evidence" value="ECO:0007669"/>
    <property type="project" value="UniProtKB-SubCell"/>
</dbReference>
<dbReference type="Gene3D" id="2.60.120.200">
    <property type="match status" value="1"/>
</dbReference>
<comment type="catalytic activity">
    <reaction evidence="15">
        <text>L-seryl-[protein] + ATP = O-phospho-L-seryl-[protein] + ADP + H(+)</text>
        <dbReference type="Rhea" id="RHEA:17989"/>
        <dbReference type="Rhea" id="RHEA-COMP:9863"/>
        <dbReference type="Rhea" id="RHEA-COMP:11604"/>
        <dbReference type="ChEBI" id="CHEBI:15378"/>
        <dbReference type="ChEBI" id="CHEBI:29999"/>
        <dbReference type="ChEBI" id="CHEBI:30616"/>
        <dbReference type="ChEBI" id="CHEBI:83421"/>
        <dbReference type="ChEBI" id="CHEBI:456216"/>
        <dbReference type="EC" id="2.7.11.1"/>
    </reaction>
</comment>
<keyword evidence="10" id="KW-0418">Kinase</keyword>
<protein>
    <recommendedName>
        <fullName evidence="4">non-specific serine/threonine protein kinase</fullName>
        <ecNumber evidence="4">2.7.11.1</ecNumber>
    </recommendedName>
</protein>
<dbReference type="InterPro" id="IPR008271">
    <property type="entry name" value="Ser/Thr_kinase_AS"/>
</dbReference>
<gene>
    <name evidence="19" type="ORF">U9M48_001835</name>
    <name evidence="20" type="ORF">U9M48_002228</name>
</gene>
<evidence type="ECO:0000256" key="8">
    <source>
        <dbReference type="ARBA" id="ARBA00022734"/>
    </source>
</evidence>
<evidence type="ECO:0000256" key="4">
    <source>
        <dbReference type="ARBA" id="ARBA00012513"/>
    </source>
</evidence>
<evidence type="ECO:0000256" key="12">
    <source>
        <dbReference type="ARBA" id="ARBA00023157"/>
    </source>
</evidence>
<dbReference type="Pfam" id="PF00139">
    <property type="entry name" value="Lectin_legB"/>
    <property type="match status" value="1"/>
</dbReference>
<evidence type="ECO:0000256" key="5">
    <source>
        <dbReference type="ARBA" id="ARBA00022527"/>
    </source>
</evidence>
<dbReference type="GO" id="GO:0005524">
    <property type="term" value="F:ATP binding"/>
    <property type="evidence" value="ECO:0007669"/>
    <property type="project" value="UniProtKB-KW"/>
</dbReference>